<feature type="transmembrane region" description="Helical" evidence="2">
    <location>
        <begin position="133"/>
        <end position="150"/>
    </location>
</feature>
<evidence type="ECO:0000313" key="4">
    <source>
        <dbReference type="Proteomes" id="UP000241085"/>
    </source>
</evidence>
<reference evidence="3 4" key="1">
    <citation type="submission" date="2018-03" db="EMBL/GenBank/DDBJ databases">
        <title>Bacteriophage NCPPB3778 and a type I-E CRISPR drive the evolution of the US Biological Select Agent, Rathayibacter toxicus.</title>
        <authorList>
            <person name="Davis E.W.II."/>
            <person name="Tabima J.F."/>
            <person name="Weisberg A.J."/>
            <person name="Dantas Lopes L."/>
            <person name="Wiseman M.S."/>
            <person name="Wiseman M.S."/>
            <person name="Pupko T."/>
            <person name="Belcher M.S."/>
            <person name="Sechler A.J."/>
            <person name="Tancos M.A."/>
            <person name="Schroeder B.K."/>
            <person name="Murray T.D."/>
            <person name="Luster D.G."/>
            <person name="Schneider W.L."/>
            <person name="Rogers E."/>
            <person name="Andreote F.D."/>
            <person name="Grunwald N.J."/>
            <person name="Putnam M.L."/>
            <person name="Chang J.H."/>
        </authorList>
    </citation>
    <scope>NUCLEOTIDE SEQUENCE [LARGE SCALE GENOMIC DNA]</scope>
    <source>
        <strain evidence="3 4">DSM 15933</strain>
    </source>
</reference>
<evidence type="ECO:0000313" key="3">
    <source>
        <dbReference type="EMBL" id="PTL72543.1"/>
    </source>
</evidence>
<sequence>MAHDWTRTGPSLVNAPRLTSSRLSPGARVDANRALAGRRTPSRVHSSTPPSTSGVDPLPSTSAPPREGGRAAFRGVASEDGPDDCRRRTSRMSRTAPTPPLHLPYPGAPAGEAITRFFRKYATFSGRASRAEYWWIILATLIVNLLLRWADGSLSRYTFTTSPFSTGTDFATPWVTGLSILIALVTLIPGLALIWRRLHDVGRSGTWFLIILIPIAGWVVLMIWFLMPGRAEGERFDTPPVE</sequence>
<dbReference type="GO" id="GO:0005886">
    <property type="term" value="C:plasma membrane"/>
    <property type="evidence" value="ECO:0007669"/>
    <property type="project" value="TreeGrafter"/>
</dbReference>
<protein>
    <recommendedName>
        <fullName evidence="5">DUF805 domain-containing protein</fullName>
    </recommendedName>
</protein>
<gene>
    <name evidence="3" type="ORF">C1I63_06555</name>
</gene>
<dbReference type="Pfam" id="PF05656">
    <property type="entry name" value="DUF805"/>
    <property type="match status" value="1"/>
</dbReference>
<keyword evidence="2" id="KW-0812">Transmembrane</keyword>
<feature type="region of interest" description="Disordered" evidence="1">
    <location>
        <begin position="1"/>
        <end position="105"/>
    </location>
</feature>
<dbReference type="AlphaFoldDB" id="A0A2T4USN8"/>
<evidence type="ECO:0000256" key="2">
    <source>
        <dbReference type="SAM" id="Phobius"/>
    </source>
</evidence>
<keyword evidence="4" id="KW-1185">Reference proteome</keyword>
<evidence type="ECO:0008006" key="5">
    <source>
        <dbReference type="Google" id="ProtNLM"/>
    </source>
</evidence>
<proteinExistence type="predicted"/>
<feature type="compositionally biased region" description="Polar residues" evidence="1">
    <location>
        <begin position="43"/>
        <end position="63"/>
    </location>
</feature>
<keyword evidence="2" id="KW-0472">Membrane</keyword>
<keyword evidence="2" id="KW-1133">Transmembrane helix</keyword>
<comment type="caution">
    <text evidence="3">The sequence shown here is derived from an EMBL/GenBank/DDBJ whole genome shotgun (WGS) entry which is preliminary data.</text>
</comment>
<feature type="transmembrane region" description="Helical" evidence="2">
    <location>
        <begin position="170"/>
        <end position="195"/>
    </location>
</feature>
<feature type="transmembrane region" description="Helical" evidence="2">
    <location>
        <begin position="207"/>
        <end position="227"/>
    </location>
</feature>
<organism evidence="3 4">
    <name type="scientific">Rathayibacter caricis DSM 15933</name>
    <dbReference type="NCBI Taxonomy" id="1328867"/>
    <lineage>
        <taxon>Bacteria</taxon>
        <taxon>Bacillati</taxon>
        <taxon>Actinomycetota</taxon>
        <taxon>Actinomycetes</taxon>
        <taxon>Micrococcales</taxon>
        <taxon>Microbacteriaceae</taxon>
        <taxon>Rathayibacter</taxon>
    </lineage>
</organism>
<evidence type="ECO:0000256" key="1">
    <source>
        <dbReference type="SAM" id="MobiDB-lite"/>
    </source>
</evidence>
<dbReference type="PANTHER" id="PTHR34980:SF2">
    <property type="entry name" value="INNER MEMBRANE PROTEIN YHAH-RELATED"/>
    <property type="match status" value="1"/>
</dbReference>
<dbReference type="PANTHER" id="PTHR34980">
    <property type="entry name" value="INNER MEMBRANE PROTEIN-RELATED-RELATED"/>
    <property type="match status" value="1"/>
</dbReference>
<dbReference type="Proteomes" id="UP000241085">
    <property type="component" value="Unassembled WGS sequence"/>
</dbReference>
<accession>A0A2T4USN8</accession>
<name>A0A2T4USN8_9MICO</name>
<dbReference type="InterPro" id="IPR008523">
    <property type="entry name" value="DUF805"/>
</dbReference>
<dbReference type="EMBL" id="PZPL01000001">
    <property type="protein sequence ID" value="PTL72543.1"/>
    <property type="molecule type" value="Genomic_DNA"/>
</dbReference>